<sequence length="188" mass="21393">HIPFILLTALNSPEKHLEGIEAGADAYIAKPFSVKLLLARVFRLIEQRDKLREKFSNEPGIVRPAMCTTERDKEFADRLAAILEQNLARPEFSIDEFAQLMKLGRTVFYRKLRGVTGYSPNEYLRVVRMKKAAELLLSEDNLTVAEVSYKVGISDPFYFSKCFKAQFGVAPSVYQRGVNNEGINEKNE</sequence>
<dbReference type="GO" id="GO:0003700">
    <property type="term" value="F:DNA-binding transcription factor activity"/>
    <property type="evidence" value="ECO:0007669"/>
    <property type="project" value="InterPro"/>
</dbReference>
<keyword evidence="2" id="KW-0238">DNA-binding</keyword>
<dbReference type="EMBL" id="VWLE01000667">
    <property type="protein sequence ID" value="KAA3936813.1"/>
    <property type="molecule type" value="Genomic_DNA"/>
</dbReference>
<dbReference type="PRINTS" id="PR00032">
    <property type="entry name" value="HTHARAC"/>
</dbReference>
<name>A0A5M5BXR8_BACOV</name>
<dbReference type="Gene3D" id="1.10.10.60">
    <property type="entry name" value="Homeodomain-like"/>
    <property type="match status" value="2"/>
</dbReference>
<evidence type="ECO:0000256" key="4">
    <source>
        <dbReference type="PROSITE-ProRule" id="PRU00169"/>
    </source>
</evidence>
<dbReference type="SUPFAM" id="SSF46689">
    <property type="entry name" value="Homeodomain-like"/>
    <property type="match status" value="1"/>
</dbReference>
<dbReference type="GO" id="GO:0043565">
    <property type="term" value="F:sequence-specific DNA binding"/>
    <property type="evidence" value="ECO:0007669"/>
    <property type="project" value="InterPro"/>
</dbReference>
<keyword evidence="1" id="KW-0805">Transcription regulation</keyword>
<gene>
    <name evidence="7" type="ORF">F3D71_27155</name>
</gene>
<dbReference type="SUPFAM" id="SSF52172">
    <property type="entry name" value="CheY-like"/>
    <property type="match status" value="1"/>
</dbReference>
<proteinExistence type="predicted"/>
<evidence type="ECO:0000256" key="2">
    <source>
        <dbReference type="ARBA" id="ARBA00023125"/>
    </source>
</evidence>
<dbReference type="PROSITE" id="PS00041">
    <property type="entry name" value="HTH_ARAC_FAMILY_1"/>
    <property type="match status" value="1"/>
</dbReference>
<feature type="non-terminal residue" evidence="7">
    <location>
        <position position="1"/>
    </location>
</feature>
<dbReference type="Proteomes" id="UP000323717">
    <property type="component" value="Unassembled WGS sequence"/>
</dbReference>
<organism evidence="7 8">
    <name type="scientific">Bacteroides ovatus</name>
    <dbReference type="NCBI Taxonomy" id="28116"/>
    <lineage>
        <taxon>Bacteria</taxon>
        <taxon>Pseudomonadati</taxon>
        <taxon>Bacteroidota</taxon>
        <taxon>Bacteroidia</taxon>
        <taxon>Bacteroidales</taxon>
        <taxon>Bacteroidaceae</taxon>
        <taxon>Bacteroides</taxon>
    </lineage>
</organism>
<dbReference type="InterPro" id="IPR001789">
    <property type="entry name" value="Sig_transdc_resp-reg_receiver"/>
</dbReference>
<evidence type="ECO:0000256" key="1">
    <source>
        <dbReference type="ARBA" id="ARBA00023015"/>
    </source>
</evidence>
<dbReference type="InterPro" id="IPR020449">
    <property type="entry name" value="Tscrpt_reg_AraC-type_HTH"/>
</dbReference>
<feature type="domain" description="HTH araC/xylS-type" evidence="5">
    <location>
        <begin position="77"/>
        <end position="177"/>
    </location>
</feature>
<comment type="caution">
    <text evidence="7">The sequence shown here is derived from an EMBL/GenBank/DDBJ whole genome shotgun (WGS) entry which is preliminary data.</text>
</comment>
<evidence type="ECO:0000259" key="6">
    <source>
        <dbReference type="PROSITE" id="PS50110"/>
    </source>
</evidence>
<dbReference type="PROSITE" id="PS50110">
    <property type="entry name" value="RESPONSE_REGULATORY"/>
    <property type="match status" value="1"/>
</dbReference>
<keyword evidence="3" id="KW-0804">Transcription</keyword>
<dbReference type="InterPro" id="IPR009057">
    <property type="entry name" value="Homeodomain-like_sf"/>
</dbReference>
<dbReference type="GO" id="GO:0000160">
    <property type="term" value="P:phosphorelay signal transduction system"/>
    <property type="evidence" value="ECO:0007669"/>
    <property type="project" value="InterPro"/>
</dbReference>
<reference evidence="7 8" key="1">
    <citation type="journal article" date="2019" name="Nat. Med.">
        <title>A library of human gut bacterial isolates paired with longitudinal multiomics data enables mechanistic microbiome research.</title>
        <authorList>
            <person name="Poyet M."/>
            <person name="Groussin M."/>
            <person name="Gibbons S.M."/>
            <person name="Avila-Pacheco J."/>
            <person name="Jiang X."/>
            <person name="Kearney S.M."/>
            <person name="Perrotta A.R."/>
            <person name="Berdy B."/>
            <person name="Zhao S."/>
            <person name="Lieberman T.D."/>
            <person name="Swanson P.K."/>
            <person name="Smith M."/>
            <person name="Roesemann S."/>
            <person name="Alexander J.E."/>
            <person name="Rich S.A."/>
            <person name="Livny J."/>
            <person name="Vlamakis H."/>
            <person name="Clish C."/>
            <person name="Bullock K."/>
            <person name="Deik A."/>
            <person name="Scott J."/>
            <person name="Pierce K.A."/>
            <person name="Xavier R.J."/>
            <person name="Alm E.J."/>
        </authorList>
    </citation>
    <scope>NUCLEOTIDE SEQUENCE [LARGE SCALE GENOMIC DNA]</scope>
    <source>
        <strain evidence="7 8">BIOML-A163</strain>
    </source>
</reference>
<dbReference type="SMART" id="SM00342">
    <property type="entry name" value="HTH_ARAC"/>
    <property type="match status" value="1"/>
</dbReference>
<dbReference type="InterPro" id="IPR011006">
    <property type="entry name" value="CheY-like_superfamily"/>
</dbReference>
<comment type="caution">
    <text evidence="4">Lacks conserved residue(s) required for the propagation of feature annotation.</text>
</comment>
<dbReference type="Pfam" id="PF12833">
    <property type="entry name" value="HTH_18"/>
    <property type="match status" value="1"/>
</dbReference>
<dbReference type="AlphaFoldDB" id="A0A5M5BXR8"/>
<evidence type="ECO:0000259" key="5">
    <source>
        <dbReference type="PROSITE" id="PS01124"/>
    </source>
</evidence>
<dbReference type="InterPro" id="IPR018062">
    <property type="entry name" value="HTH_AraC-typ_CS"/>
</dbReference>
<accession>A0A5M5BXR8</accession>
<protein>
    <submittedName>
        <fullName evidence="7">Response regulator transcription factor</fullName>
    </submittedName>
</protein>
<evidence type="ECO:0000313" key="8">
    <source>
        <dbReference type="Proteomes" id="UP000323717"/>
    </source>
</evidence>
<dbReference type="PROSITE" id="PS01124">
    <property type="entry name" value="HTH_ARAC_FAMILY_2"/>
    <property type="match status" value="1"/>
</dbReference>
<evidence type="ECO:0000256" key="3">
    <source>
        <dbReference type="ARBA" id="ARBA00023163"/>
    </source>
</evidence>
<dbReference type="PANTHER" id="PTHR43280">
    <property type="entry name" value="ARAC-FAMILY TRANSCRIPTIONAL REGULATOR"/>
    <property type="match status" value="1"/>
</dbReference>
<dbReference type="Gene3D" id="3.40.50.2300">
    <property type="match status" value="1"/>
</dbReference>
<dbReference type="PANTHER" id="PTHR43280:SF2">
    <property type="entry name" value="HTH-TYPE TRANSCRIPTIONAL REGULATOR EXSA"/>
    <property type="match status" value="1"/>
</dbReference>
<dbReference type="InterPro" id="IPR018060">
    <property type="entry name" value="HTH_AraC"/>
</dbReference>
<evidence type="ECO:0000313" key="7">
    <source>
        <dbReference type="EMBL" id="KAA3936813.1"/>
    </source>
</evidence>
<feature type="domain" description="Response regulatory" evidence="6">
    <location>
        <begin position="1"/>
        <end position="45"/>
    </location>
</feature>